<dbReference type="InterPro" id="IPR015655">
    <property type="entry name" value="PP2C"/>
</dbReference>
<evidence type="ECO:0000313" key="14">
    <source>
        <dbReference type="EMBL" id="KAF7145756.1"/>
    </source>
</evidence>
<accession>A0A834H2D9</accession>
<dbReference type="FunFam" id="3.60.40.10:FF:000004">
    <property type="entry name" value="Probable protein phosphatase 2C 22"/>
    <property type="match status" value="1"/>
</dbReference>
<dbReference type="PANTHER" id="PTHR13832">
    <property type="entry name" value="PROTEIN PHOSPHATASE 2C"/>
    <property type="match status" value="1"/>
</dbReference>
<reference evidence="14" key="1">
    <citation type="submission" date="2019-11" db="EMBL/GenBank/DDBJ databases">
        <authorList>
            <person name="Liu Y."/>
            <person name="Hou J."/>
            <person name="Li T.-Q."/>
            <person name="Guan C.-H."/>
            <person name="Wu X."/>
            <person name="Wu H.-Z."/>
            <person name="Ling F."/>
            <person name="Zhang R."/>
            <person name="Shi X.-G."/>
            <person name="Ren J.-P."/>
            <person name="Chen E.-F."/>
            <person name="Sun J.-M."/>
        </authorList>
    </citation>
    <scope>NUCLEOTIDE SEQUENCE</scope>
    <source>
        <strain evidence="14">Adult_tree_wgs_1</strain>
        <tissue evidence="14">Leaves</tissue>
    </source>
</reference>
<dbReference type="SUPFAM" id="SSF81606">
    <property type="entry name" value="PP2C-like"/>
    <property type="match status" value="1"/>
</dbReference>
<evidence type="ECO:0000256" key="6">
    <source>
        <dbReference type="ARBA" id="ARBA00022801"/>
    </source>
</evidence>
<evidence type="ECO:0000256" key="8">
    <source>
        <dbReference type="ARBA" id="ARBA00022912"/>
    </source>
</evidence>
<comment type="catalytic activity">
    <reaction evidence="10">
        <text>O-phospho-L-seryl-[protein] + H2O = L-seryl-[protein] + phosphate</text>
        <dbReference type="Rhea" id="RHEA:20629"/>
        <dbReference type="Rhea" id="RHEA-COMP:9863"/>
        <dbReference type="Rhea" id="RHEA-COMP:11604"/>
        <dbReference type="ChEBI" id="CHEBI:15377"/>
        <dbReference type="ChEBI" id="CHEBI:29999"/>
        <dbReference type="ChEBI" id="CHEBI:43474"/>
        <dbReference type="ChEBI" id="CHEBI:83421"/>
        <dbReference type="EC" id="3.1.3.16"/>
    </reaction>
</comment>
<dbReference type="InterPro" id="IPR000222">
    <property type="entry name" value="PP2C_BS"/>
</dbReference>
<evidence type="ECO:0000256" key="2">
    <source>
        <dbReference type="ARBA" id="ARBA00001946"/>
    </source>
</evidence>
<evidence type="ECO:0000256" key="10">
    <source>
        <dbReference type="ARBA" id="ARBA00047761"/>
    </source>
</evidence>
<feature type="domain" description="PPM-type phosphatase" evidence="13">
    <location>
        <begin position="86"/>
        <end position="356"/>
    </location>
</feature>
<comment type="similarity">
    <text evidence="3 12">Belongs to the PP2C family.</text>
</comment>
<dbReference type="AlphaFoldDB" id="A0A834H2D9"/>
<evidence type="ECO:0000256" key="9">
    <source>
        <dbReference type="ARBA" id="ARBA00023211"/>
    </source>
</evidence>
<dbReference type="Gene3D" id="3.60.40.10">
    <property type="entry name" value="PPM-type phosphatase domain"/>
    <property type="match status" value="1"/>
</dbReference>
<sequence length="391" mass="43191">MVAAEAELVCQQSSIISVQYLCVPNPIDNHFLDVSSPTSTPPKTSPIASESVSFDISLSESVVSCKTRFQTTILESSSSNFLPSIRSGSHTDQGYRVSNEDEHICIDDLSAHLGYLFGCPLRSAFYAVFDGHGGSNAAAAFLKENAMRLFFEDANLPQTSDIDDLFLEELKGSHRKAFLLADQALEQNVPIYCGTTALTALLLDRHLMVANAGDCRAVLCRKGVPIQMSQDHRPSYSPERRRVEELGGYFDEYGYLNGDLAVTRALGDWSMKLPFGFASPLTAEPDVEQIILTEDDEFLIVACDGIWDVMSNEEAVSLVRRELRRHDDPNQCAIKLVNEALRLNSSDNLTAIVVCFTSPVCRESAAQRPRLRCCSLSEEARNTLRSFLEGK</sequence>
<comment type="caution">
    <text evidence="14">The sequence shown here is derived from an EMBL/GenBank/DDBJ whole genome shotgun (WGS) entry which is preliminary data.</text>
</comment>
<dbReference type="Proteomes" id="UP000626092">
    <property type="component" value="Unassembled WGS sequence"/>
</dbReference>
<evidence type="ECO:0000256" key="12">
    <source>
        <dbReference type="RuleBase" id="RU003465"/>
    </source>
</evidence>
<organism evidence="14 15">
    <name type="scientific">Rhododendron simsii</name>
    <name type="common">Sims's rhododendron</name>
    <dbReference type="NCBI Taxonomy" id="118357"/>
    <lineage>
        <taxon>Eukaryota</taxon>
        <taxon>Viridiplantae</taxon>
        <taxon>Streptophyta</taxon>
        <taxon>Embryophyta</taxon>
        <taxon>Tracheophyta</taxon>
        <taxon>Spermatophyta</taxon>
        <taxon>Magnoliopsida</taxon>
        <taxon>eudicotyledons</taxon>
        <taxon>Gunneridae</taxon>
        <taxon>Pentapetalae</taxon>
        <taxon>asterids</taxon>
        <taxon>Ericales</taxon>
        <taxon>Ericaceae</taxon>
        <taxon>Ericoideae</taxon>
        <taxon>Rhodoreae</taxon>
        <taxon>Rhododendron</taxon>
    </lineage>
</organism>
<name>A0A834H2D9_RHOSS</name>
<dbReference type="SMART" id="SM00331">
    <property type="entry name" value="PP2C_SIG"/>
    <property type="match status" value="1"/>
</dbReference>
<evidence type="ECO:0000256" key="5">
    <source>
        <dbReference type="ARBA" id="ARBA00022723"/>
    </source>
</evidence>
<dbReference type="GO" id="GO:0004722">
    <property type="term" value="F:protein serine/threonine phosphatase activity"/>
    <property type="evidence" value="ECO:0007669"/>
    <property type="project" value="UniProtKB-EC"/>
</dbReference>
<dbReference type="GO" id="GO:0005634">
    <property type="term" value="C:nucleus"/>
    <property type="evidence" value="ECO:0007669"/>
    <property type="project" value="UniProtKB-ARBA"/>
</dbReference>
<dbReference type="GO" id="GO:0046872">
    <property type="term" value="F:metal ion binding"/>
    <property type="evidence" value="ECO:0007669"/>
    <property type="project" value="UniProtKB-KW"/>
</dbReference>
<keyword evidence="6 12" id="KW-0378">Hydrolase</keyword>
<dbReference type="EC" id="3.1.3.16" evidence="4"/>
<keyword evidence="5" id="KW-0479">Metal-binding</keyword>
<evidence type="ECO:0000313" key="15">
    <source>
        <dbReference type="Proteomes" id="UP000626092"/>
    </source>
</evidence>
<comment type="cofactor">
    <cofactor evidence="2">
        <name>Mg(2+)</name>
        <dbReference type="ChEBI" id="CHEBI:18420"/>
    </cofactor>
</comment>
<dbReference type="PANTHER" id="PTHR13832:SF620">
    <property type="entry name" value="PROTEIN PHOSPHATASE 2C 13-RELATED"/>
    <property type="match status" value="1"/>
</dbReference>
<keyword evidence="9" id="KW-0464">Manganese</keyword>
<keyword evidence="7" id="KW-0460">Magnesium</keyword>
<evidence type="ECO:0000256" key="4">
    <source>
        <dbReference type="ARBA" id="ARBA00013081"/>
    </source>
</evidence>
<dbReference type="EMBL" id="WJXA01000004">
    <property type="protein sequence ID" value="KAF7145756.1"/>
    <property type="molecule type" value="Genomic_DNA"/>
</dbReference>
<keyword evidence="15" id="KW-1185">Reference proteome</keyword>
<evidence type="ECO:0000256" key="11">
    <source>
        <dbReference type="ARBA" id="ARBA00048336"/>
    </source>
</evidence>
<dbReference type="PROSITE" id="PS51746">
    <property type="entry name" value="PPM_2"/>
    <property type="match status" value="1"/>
</dbReference>
<dbReference type="InterPro" id="IPR001932">
    <property type="entry name" value="PPM-type_phosphatase-like_dom"/>
</dbReference>
<gene>
    <name evidence="14" type="ORF">RHSIM_Rhsim04G0244600</name>
</gene>
<dbReference type="Pfam" id="PF00481">
    <property type="entry name" value="PP2C"/>
    <property type="match status" value="1"/>
</dbReference>
<dbReference type="OrthoDB" id="10264738at2759"/>
<evidence type="ECO:0000259" key="13">
    <source>
        <dbReference type="PROSITE" id="PS51746"/>
    </source>
</evidence>
<dbReference type="CDD" id="cd00143">
    <property type="entry name" value="PP2Cc"/>
    <property type="match status" value="1"/>
</dbReference>
<dbReference type="InterPro" id="IPR036457">
    <property type="entry name" value="PPM-type-like_dom_sf"/>
</dbReference>
<dbReference type="SMART" id="SM00332">
    <property type="entry name" value="PP2Cc"/>
    <property type="match status" value="1"/>
</dbReference>
<evidence type="ECO:0000256" key="1">
    <source>
        <dbReference type="ARBA" id="ARBA00001936"/>
    </source>
</evidence>
<comment type="cofactor">
    <cofactor evidence="1">
        <name>Mn(2+)</name>
        <dbReference type="ChEBI" id="CHEBI:29035"/>
    </cofactor>
</comment>
<dbReference type="PROSITE" id="PS01032">
    <property type="entry name" value="PPM_1"/>
    <property type="match status" value="1"/>
</dbReference>
<evidence type="ECO:0000256" key="3">
    <source>
        <dbReference type="ARBA" id="ARBA00006702"/>
    </source>
</evidence>
<comment type="catalytic activity">
    <reaction evidence="11">
        <text>O-phospho-L-threonyl-[protein] + H2O = L-threonyl-[protein] + phosphate</text>
        <dbReference type="Rhea" id="RHEA:47004"/>
        <dbReference type="Rhea" id="RHEA-COMP:11060"/>
        <dbReference type="Rhea" id="RHEA-COMP:11605"/>
        <dbReference type="ChEBI" id="CHEBI:15377"/>
        <dbReference type="ChEBI" id="CHEBI:30013"/>
        <dbReference type="ChEBI" id="CHEBI:43474"/>
        <dbReference type="ChEBI" id="CHEBI:61977"/>
        <dbReference type="EC" id="3.1.3.16"/>
    </reaction>
</comment>
<protein>
    <recommendedName>
        <fullName evidence="4">protein-serine/threonine phosphatase</fullName>
        <ecNumber evidence="4">3.1.3.16</ecNumber>
    </recommendedName>
</protein>
<keyword evidence="8 12" id="KW-0904">Protein phosphatase</keyword>
<evidence type="ECO:0000256" key="7">
    <source>
        <dbReference type="ARBA" id="ARBA00022842"/>
    </source>
</evidence>
<proteinExistence type="inferred from homology"/>
<dbReference type="GO" id="GO:0005737">
    <property type="term" value="C:cytoplasm"/>
    <property type="evidence" value="ECO:0007669"/>
    <property type="project" value="UniProtKB-ARBA"/>
</dbReference>